<proteinExistence type="predicted"/>
<comment type="caution">
    <text evidence="4">The sequence shown here is derived from an EMBL/GenBank/DDBJ whole genome shotgun (WGS) entry which is preliminary data.</text>
</comment>
<evidence type="ECO:0000313" key="5">
    <source>
        <dbReference type="Proteomes" id="UP000623269"/>
    </source>
</evidence>
<organism evidence="4 5">
    <name type="scientific">Mobilitalea sibirica</name>
    <dbReference type="NCBI Taxonomy" id="1462919"/>
    <lineage>
        <taxon>Bacteria</taxon>
        <taxon>Bacillati</taxon>
        <taxon>Bacillota</taxon>
        <taxon>Clostridia</taxon>
        <taxon>Lachnospirales</taxon>
        <taxon>Lachnospiraceae</taxon>
        <taxon>Mobilitalea</taxon>
    </lineage>
</organism>
<dbReference type="InterPro" id="IPR043519">
    <property type="entry name" value="NT_sf"/>
</dbReference>
<accession>A0A8J7H150</accession>
<dbReference type="Proteomes" id="UP000623269">
    <property type="component" value="Unassembled WGS sequence"/>
</dbReference>
<dbReference type="EMBL" id="JAEAGR010000003">
    <property type="protein sequence ID" value="MBH1940034.1"/>
    <property type="molecule type" value="Genomic_DNA"/>
</dbReference>
<evidence type="ECO:0000259" key="3">
    <source>
        <dbReference type="Pfam" id="PF13427"/>
    </source>
</evidence>
<sequence length="266" mass="31413">MDFKNYKTLPLDAKEQIRNVTNTWLKCIGESVIGIYLHGSIALNCFVKGVSDIDILIICDRRISRDERLLISRNIIEVDCNPSHLEMSAIWINDLNPWKYPTPCQFHYSDTWTEHYKNLLNGNIKESFIVDEDFCDPDIASYIHLINQSGVCIYGRPIKDVFPAIPEQDFWSSLSNNITEYDFQAYNPRYFSSNILILGRILSYKKEKRILSKYEGGLWTHDYVPERFKYIIENAIKEWYSKEKDLEYKKEDLDELRQLLINEIQD</sequence>
<feature type="domain" description="Adenylyltransferase AadA C-terminal" evidence="3">
    <location>
        <begin position="160"/>
        <end position="261"/>
    </location>
</feature>
<keyword evidence="5" id="KW-1185">Reference proteome</keyword>
<evidence type="ECO:0000256" key="1">
    <source>
        <dbReference type="ARBA" id="ARBA00022679"/>
    </source>
</evidence>
<dbReference type="SUPFAM" id="SSF81301">
    <property type="entry name" value="Nucleotidyltransferase"/>
    <property type="match status" value="1"/>
</dbReference>
<reference evidence="4" key="1">
    <citation type="submission" date="2020-12" db="EMBL/GenBank/DDBJ databases">
        <title>M. sibirica DSM 26468T genome.</title>
        <authorList>
            <person name="Thieme N."/>
            <person name="Rettenmaier R."/>
            <person name="Zverlov V."/>
            <person name="Liebl W."/>
        </authorList>
    </citation>
    <scope>NUCLEOTIDE SEQUENCE</scope>
    <source>
        <strain evidence="4">DSM 26468</strain>
    </source>
</reference>
<name>A0A8J7H150_9FIRM</name>
<dbReference type="InterPro" id="IPR025184">
    <property type="entry name" value="AadA_C"/>
</dbReference>
<dbReference type="RefSeq" id="WP_197660259.1">
    <property type="nucleotide sequence ID" value="NZ_JAEAGR010000003.1"/>
</dbReference>
<dbReference type="Pfam" id="PF13427">
    <property type="entry name" value="AadA_C"/>
    <property type="match status" value="1"/>
</dbReference>
<dbReference type="InterPro" id="IPR002934">
    <property type="entry name" value="Polymerase_NTP_transf_dom"/>
</dbReference>
<gene>
    <name evidence="4" type="ORF">I5677_03880</name>
</gene>
<dbReference type="CDD" id="cd05403">
    <property type="entry name" value="NT_KNTase_like"/>
    <property type="match status" value="1"/>
</dbReference>
<keyword evidence="1" id="KW-0808">Transferase</keyword>
<protein>
    <submittedName>
        <fullName evidence="4">DUF4111 domain-containing protein</fullName>
    </submittedName>
</protein>
<dbReference type="AlphaFoldDB" id="A0A8J7H150"/>
<evidence type="ECO:0000313" key="4">
    <source>
        <dbReference type="EMBL" id="MBH1940034.1"/>
    </source>
</evidence>
<feature type="domain" description="Polymerase nucleotidyl transferase" evidence="2">
    <location>
        <begin position="32"/>
        <end position="67"/>
    </location>
</feature>
<dbReference type="GO" id="GO:0016779">
    <property type="term" value="F:nucleotidyltransferase activity"/>
    <property type="evidence" value="ECO:0007669"/>
    <property type="project" value="InterPro"/>
</dbReference>
<dbReference type="Gene3D" id="3.30.460.10">
    <property type="entry name" value="Beta Polymerase, domain 2"/>
    <property type="match status" value="1"/>
</dbReference>
<dbReference type="Pfam" id="PF01909">
    <property type="entry name" value="NTP_transf_2"/>
    <property type="match status" value="1"/>
</dbReference>
<evidence type="ECO:0000259" key="2">
    <source>
        <dbReference type="Pfam" id="PF01909"/>
    </source>
</evidence>